<dbReference type="InterPro" id="IPR021865">
    <property type="entry name" value="Peptidase_G2"/>
</dbReference>
<accession>A0A6C0G1Y8</accession>
<protein>
    <recommendedName>
        <fullName evidence="1">Peptidase G2 IMC autoproteolytic cleavage domain-containing protein</fullName>
    </recommendedName>
</protein>
<name>A0A6C0G1Y8_9BACL</name>
<dbReference type="RefSeq" id="WP_162357678.1">
    <property type="nucleotide sequence ID" value="NZ_CP048209.1"/>
</dbReference>
<reference evidence="2 3" key="1">
    <citation type="submission" date="2020-01" db="EMBL/GenBank/DDBJ databases">
        <title>Paenibacillus sp. nov., isolated from tomato rhizosphere.</title>
        <authorList>
            <person name="Weon H.-Y."/>
            <person name="Lee S.A."/>
        </authorList>
    </citation>
    <scope>NUCLEOTIDE SEQUENCE [LARGE SCALE GENOMIC DNA]</scope>
    <source>
        <strain evidence="2 3">12200R-189</strain>
    </source>
</reference>
<dbReference type="Proteomes" id="UP000476064">
    <property type="component" value="Chromosome"/>
</dbReference>
<dbReference type="KEGG" id="plyc:GXP70_15595"/>
<evidence type="ECO:0000313" key="3">
    <source>
        <dbReference type="Proteomes" id="UP000476064"/>
    </source>
</evidence>
<dbReference type="AlphaFoldDB" id="A0A6C0G1Y8"/>
<dbReference type="Pfam" id="PF11962">
    <property type="entry name" value="Peptidase_G2"/>
    <property type="match status" value="1"/>
</dbReference>
<dbReference type="EMBL" id="CP048209">
    <property type="protein sequence ID" value="QHT61239.1"/>
    <property type="molecule type" value="Genomic_DNA"/>
</dbReference>
<evidence type="ECO:0000259" key="1">
    <source>
        <dbReference type="Pfam" id="PF11962"/>
    </source>
</evidence>
<proteinExistence type="predicted"/>
<sequence>MFIYFVYFIANQVFYDRTPTSPATPAFVGEAHELEWKNKWLKDEWGRWIVQETEMAAIVDPDGNVNIPVQYELQKVLNPAYDPTRNYIPRSKRHEWSPVGLLGSSSYAMMALFACTTIRLP</sequence>
<feature type="domain" description="Peptidase G2 IMC autoproteolytic cleavage" evidence="1">
    <location>
        <begin position="24"/>
        <end position="104"/>
    </location>
</feature>
<organism evidence="2 3">
    <name type="scientific">Paenibacillus lycopersici</name>
    <dbReference type="NCBI Taxonomy" id="2704462"/>
    <lineage>
        <taxon>Bacteria</taxon>
        <taxon>Bacillati</taxon>
        <taxon>Bacillota</taxon>
        <taxon>Bacilli</taxon>
        <taxon>Bacillales</taxon>
        <taxon>Paenibacillaceae</taxon>
        <taxon>Paenibacillus</taxon>
    </lineage>
</organism>
<gene>
    <name evidence="2" type="ORF">GXP70_15595</name>
</gene>
<keyword evidence="3" id="KW-1185">Reference proteome</keyword>
<evidence type="ECO:0000313" key="2">
    <source>
        <dbReference type="EMBL" id="QHT61239.1"/>
    </source>
</evidence>